<name>A0A5S9R5L3_MYCVN</name>
<accession>A0A5S9R5L3</accession>
<protein>
    <submittedName>
        <fullName evidence="1">Uncharacterized protein</fullName>
    </submittedName>
</protein>
<dbReference type="AlphaFoldDB" id="A0A5S9R5L3"/>
<keyword evidence="2" id="KW-1185">Reference proteome</keyword>
<evidence type="ECO:0000313" key="1">
    <source>
        <dbReference type="EMBL" id="CAA0129291.1"/>
    </source>
</evidence>
<sequence length="57" mass="6134">MSFTAAYHGACGYGDRIEPGDQVVYEDGELVHVGCANIDVAETPCRDCNLVHAGRCF</sequence>
<dbReference type="RefSeq" id="WP_200846086.1">
    <property type="nucleotide sequence ID" value="NZ_CACSIP010000035.1"/>
</dbReference>
<gene>
    <name evidence="1" type="ORF">AELLOGFF_05517</name>
</gene>
<organism evidence="1 2">
    <name type="scientific">Mycolicibacterium vanbaalenii</name>
    <name type="common">Mycobacterium vanbaalenii</name>
    <dbReference type="NCBI Taxonomy" id="110539"/>
    <lineage>
        <taxon>Bacteria</taxon>
        <taxon>Bacillati</taxon>
        <taxon>Actinomycetota</taxon>
        <taxon>Actinomycetes</taxon>
        <taxon>Mycobacteriales</taxon>
        <taxon>Mycobacteriaceae</taxon>
        <taxon>Mycolicibacterium</taxon>
    </lineage>
</organism>
<proteinExistence type="predicted"/>
<dbReference type="EMBL" id="CACSIP010000035">
    <property type="protein sequence ID" value="CAA0129291.1"/>
    <property type="molecule type" value="Genomic_DNA"/>
</dbReference>
<reference evidence="1 2" key="1">
    <citation type="submission" date="2019-11" db="EMBL/GenBank/DDBJ databases">
        <authorList>
            <person name="Holert J."/>
        </authorList>
    </citation>
    <scope>NUCLEOTIDE SEQUENCE [LARGE SCALE GENOMIC DNA]</scope>
    <source>
        <strain evidence="1">BC8_1</strain>
    </source>
</reference>
<evidence type="ECO:0000313" key="2">
    <source>
        <dbReference type="Proteomes" id="UP000430146"/>
    </source>
</evidence>
<dbReference type="Proteomes" id="UP000430146">
    <property type="component" value="Unassembled WGS sequence"/>
</dbReference>